<name>A0AAN8I396_9EURO</name>
<dbReference type="AlphaFoldDB" id="A0AAN8I396"/>
<reference evidence="1 2" key="1">
    <citation type="submission" date="2022-12" db="EMBL/GenBank/DDBJ databases">
        <title>Genomic features and morphological characterization of a novel Knufia sp. strain isolated from spacecraft assembly facility.</title>
        <authorList>
            <person name="Teixeira M."/>
            <person name="Chander A.M."/>
            <person name="Stajich J.E."/>
            <person name="Venkateswaran K."/>
        </authorList>
    </citation>
    <scope>NUCLEOTIDE SEQUENCE [LARGE SCALE GENOMIC DNA]</scope>
    <source>
        <strain evidence="1 2">FJI-L2-BK-P2</strain>
    </source>
</reference>
<gene>
    <name evidence="1" type="ORF">OHC33_009021</name>
</gene>
<proteinExistence type="predicted"/>
<sequence>MQGVFLVPYNYQLLMTLIFWLKAAPKVSQSISSGISNKPTHGRFKNQFASEISPVIESLRSDGVEVQCQNLTLKTEQSGHFELKLKDHPGDIAAFKQASSLLQESLRLNEEGRVHEACLLVLVQGAIMTDRAYGLPLDWVPKELSNSEWTSNQLAYVRLATTRILCIIEQMAFHAFRYTLTHNGPLWELVHHAFFAMAEGNRWINVSARSLSRLSESEMATAHFIRGYMLE</sequence>
<keyword evidence="2" id="KW-1185">Reference proteome</keyword>
<organism evidence="1 2">
    <name type="scientific">Knufia fluminis</name>
    <dbReference type="NCBI Taxonomy" id="191047"/>
    <lineage>
        <taxon>Eukaryota</taxon>
        <taxon>Fungi</taxon>
        <taxon>Dikarya</taxon>
        <taxon>Ascomycota</taxon>
        <taxon>Pezizomycotina</taxon>
        <taxon>Eurotiomycetes</taxon>
        <taxon>Chaetothyriomycetidae</taxon>
        <taxon>Chaetothyriales</taxon>
        <taxon>Trichomeriaceae</taxon>
        <taxon>Knufia</taxon>
    </lineage>
</organism>
<accession>A0AAN8I396</accession>
<evidence type="ECO:0000313" key="1">
    <source>
        <dbReference type="EMBL" id="KAK5950059.1"/>
    </source>
</evidence>
<protein>
    <submittedName>
        <fullName evidence="1">Uncharacterized protein</fullName>
    </submittedName>
</protein>
<evidence type="ECO:0000313" key="2">
    <source>
        <dbReference type="Proteomes" id="UP001316803"/>
    </source>
</evidence>
<dbReference type="Proteomes" id="UP001316803">
    <property type="component" value="Unassembled WGS sequence"/>
</dbReference>
<comment type="caution">
    <text evidence="1">The sequence shown here is derived from an EMBL/GenBank/DDBJ whole genome shotgun (WGS) entry which is preliminary data.</text>
</comment>
<dbReference type="EMBL" id="JAKLMC020000030">
    <property type="protein sequence ID" value="KAK5950059.1"/>
    <property type="molecule type" value="Genomic_DNA"/>
</dbReference>